<gene>
    <name evidence="1" type="ORF">SAMN05216577_111189</name>
</gene>
<protein>
    <submittedName>
        <fullName evidence="1">Uncharacterized protein</fullName>
    </submittedName>
</protein>
<dbReference type="AlphaFoldDB" id="A0AAQ1KFS6"/>
<evidence type="ECO:0000313" key="1">
    <source>
        <dbReference type="EMBL" id="SFC86818.1"/>
    </source>
</evidence>
<evidence type="ECO:0000313" key="2">
    <source>
        <dbReference type="Proteomes" id="UP000183385"/>
    </source>
</evidence>
<dbReference type="EMBL" id="FOLS01000011">
    <property type="protein sequence ID" value="SFC86818.1"/>
    <property type="molecule type" value="Genomic_DNA"/>
</dbReference>
<dbReference type="Proteomes" id="UP000183385">
    <property type="component" value="Unassembled WGS sequence"/>
</dbReference>
<organism evidence="1 2">
    <name type="scientific">Pseudomonas citronellolis</name>
    <dbReference type="NCBI Taxonomy" id="53408"/>
    <lineage>
        <taxon>Bacteria</taxon>
        <taxon>Pseudomonadati</taxon>
        <taxon>Pseudomonadota</taxon>
        <taxon>Gammaproteobacteria</taxon>
        <taxon>Pseudomonadales</taxon>
        <taxon>Pseudomonadaceae</taxon>
        <taxon>Pseudomonas</taxon>
    </lineage>
</organism>
<comment type="caution">
    <text evidence="1">The sequence shown here is derived from an EMBL/GenBank/DDBJ whole genome shotgun (WGS) entry which is preliminary data.</text>
</comment>
<sequence length="476" mass="51708">MELRLVIPPIGADRAGWSLELVLPPCRECPAMLSLDVGGRVQTLNMRGMQERRRVTVELSTAPYSIVEFSGKPDPSFVLSVDRECRGLPAVGAAAFTASGRSEPRGFPRTQELRASEAFALLWREPAKPDFPDELVIDRFPGRQGWNLALATFPDELSPRCADWLHSFTGLPIAPPVPAITAVWPFFTRNASVNVVESVRTSVLLLAAKMMPLEQSDQGPTMQVQSGSSKYSVLGKERSPAFFALKTDGAQTVKVSDANNPGIEEFVSFTLNPVRSQWLPSVELAFTTPMGVHHVVPLHQRRCTDMVAEARTHGRGPDYLSMPPGATGVLRIDGPIGRFVTALSSGSDSSPHSRHMRLPPPDVLTKITSALADPACHVEIEFGGFGRLRVAGTWTCSSVGLRSKELTPALRSRLLSFMFQLQIASPTTVCSDDNSLVGVFAAVRPEASLIPHYRSLVKEILACGFEIKRLGEGASS</sequence>
<reference evidence="1 2" key="1">
    <citation type="submission" date="2016-10" db="EMBL/GenBank/DDBJ databases">
        <authorList>
            <person name="Varghese N."/>
            <person name="Submissions S."/>
        </authorList>
    </citation>
    <scope>NUCLEOTIDE SEQUENCE [LARGE SCALE GENOMIC DNA]</scope>
    <source>
        <strain evidence="1 2">LMG 18378</strain>
    </source>
</reference>
<name>A0AAQ1KFS6_9PSED</name>
<proteinExistence type="predicted"/>
<accession>A0AAQ1KFS6</accession>
<keyword evidence="2" id="KW-1185">Reference proteome</keyword>